<dbReference type="HOGENOM" id="CLU_123911_1_0_6"/>
<accession>A0A075K199</accession>
<sequence length="162" mass="18048">MTDEEFDVFLAKANDELRAKQAQLSHAYDLGEMKRWWFEQEGARLQFFDRDDKLAVEAEVIGIGSFSPKSSSWKWAWSNPTFIAPLREKALPLKQLQAVTGFDLFGKESAFSIGGEAMAWDLAAMAVQQLKALGCYRAPASSPDGPHTYLAITGIRPLTPPH</sequence>
<dbReference type="Pfam" id="PF21813">
    <property type="entry name" value="DUF6882"/>
    <property type="match status" value="1"/>
</dbReference>
<dbReference type="EMBL" id="CP008884">
    <property type="protein sequence ID" value="AIF46043.1"/>
    <property type="molecule type" value="Genomic_DNA"/>
</dbReference>
<dbReference type="RefSeq" id="WP_019466067.1">
    <property type="nucleotide sequence ID" value="NZ_ALOY01000168.1"/>
</dbReference>
<dbReference type="Proteomes" id="UP000027987">
    <property type="component" value="Chromosome"/>
</dbReference>
<protein>
    <submittedName>
        <fullName evidence="1">Uncharacterized protein</fullName>
    </submittedName>
</protein>
<organism evidence="1 2">
    <name type="scientific">Dyella japonica A8</name>
    <dbReference type="NCBI Taxonomy" id="1217721"/>
    <lineage>
        <taxon>Bacteria</taxon>
        <taxon>Pseudomonadati</taxon>
        <taxon>Pseudomonadota</taxon>
        <taxon>Gammaproteobacteria</taxon>
        <taxon>Lysobacterales</taxon>
        <taxon>Rhodanobacteraceae</taxon>
        <taxon>Dyella</taxon>
    </lineage>
</organism>
<keyword evidence="2" id="KW-1185">Reference proteome</keyword>
<proteinExistence type="predicted"/>
<dbReference type="InterPro" id="IPR049249">
    <property type="entry name" value="DUF6882"/>
</dbReference>
<dbReference type="AlphaFoldDB" id="A0A075K199"/>
<reference evidence="1 2" key="1">
    <citation type="submission" date="2014-07" db="EMBL/GenBank/DDBJ databases">
        <title>Complete Genome Sequence of Dyella japonica Strain A8 Isolated from Malaysian Tropical Soil.</title>
        <authorList>
            <person name="Hui R.K.H."/>
            <person name="Chen J.-W."/>
            <person name="Chan K.-G."/>
            <person name="Leung F.C.C."/>
        </authorList>
    </citation>
    <scope>NUCLEOTIDE SEQUENCE [LARGE SCALE GENOMIC DNA]</scope>
    <source>
        <strain evidence="1 2">A8</strain>
    </source>
</reference>
<dbReference type="OrthoDB" id="5674923at2"/>
<name>A0A075K199_9GAMM</name>
<gene>
    <name evidence="1" type="ORF">HY57_01560</name>
</gene>
<dbReference type="STRING" id="1217721.HY57_01560"/>
<evidence type="ECO:0000313" key="2">
    <source>
        <dbReference type="Proteomes" id="UP000027987"/>
    </source>
</evidence>
<dbReference type="PATRIC" id="fig|1217721.7.peg.333"/>
<dbReference type="KEGG" id="dja:HY57_01560"/>
<evidence type="ECO:0000313" key="1">
    <source>
        <dbReference type="EMBL" id="AIF46043.1"/>
    </source>
</evidence>